<reference evidence="2" key="1">
    <citation type="submission" date="2018-05" db="EMBL/GenBank/DDBJ databases">
        <authorList>
            <person name="Deangelis K."/>
            <person name="Huntemann M."/>
            <person name="Clum A."/>
            <person name="Pillay M."/>
            <person name="Palaniappan K."/>
            <person name="Varghese N."/>
            <person name="Mikhailova N."/>
            <person name="Stamatis D."/>
            <person name="Reddy T."/>
            <person name="Daum C."/>
            <person name="Shapiro N."/>
            <person name="Ivanova N."/>
            <person name="Kyrpides N."/>
            <person name="Woyke T."/>
        </authorList>
    </citation>
    <scope>NUCLEOTIDE SEQUENCE [LARGE SCALE GENOMIC DNA]</scope>
    <source>
        <strain evidence="2">GAS496</strain>
    </source>
</reference>
<organism evidence="1 2">
    <name type="scientific">Mycolicibacterium moriokaense</name>
    <dbReference type="NCBI Taxonomy" id="39691"/>
    <lineage>
        <taxon>Bacteria</taxon>
        <taxon>Bacillati</taxon>
        <taxon>Actinomycetota</taxon>
        <taxon>Actinomycetes</taxon>
        <taxon>Mycobacteriales</taxon>
        <taxon>Mycobacteriaceae</taxon>
        <taxon>Mycolicibacterium</taxon>
    </lineage>
</organism>
<comment type="caution">
    <text evidence="1">The sequence shown here is derived from an EMBL/GenBank/DDBJ whole genome shotgun (WGS) entry which is preliminary data.</text>
</comment>
<gene>
    <name evidence="1" type="ORF">C8E89_104241</name>
</gene>
<keyword evidence="2" id="KW-1185">Reference proteome</keyword>
<sequence>MTCRRSWSPALVSDGEVYVIDRVVTCPGRAREFVDRYLAEYAPGARARGMTLRDVLVSPPIWFDDQANNVTITWSLPSAQAWWEMTWRGRPDSTLGPWWDGIGELVDERARTMAAAADDVDSLCDV</sequence>
<proteinExistence type="predicted"/>
<dbReference type="Proteomes" id="UP000247781">
    <property type="component" value="Unassembled WGS sequence"/>
</dbReference>
<evidence type="ECO:0008006" key="3">
    <source>
        <dbReference type="Google" id="ProtNLM"/>
    </source>
</evidence>
<evidence type="ECO:0000313" key="2">
    <source>
        <dbReference type="Proteomes" id="UP000247781"/>
    </source>
</evidence>
<dbReference type="EMBL" id="QJJU01000004">
    <property type="protein sequence ID" value="PXX10443.1"/>
    <property type="molecule type" value="Genomic_DNA"/>
</dbReference>
<protein>
    <recommendedName>
        <fullName evidence="3">Superfamily II DNA helicase</fullName>
    </recommendedName>
</protein>
<dbReference type="OrthoDB" id="4638417at2"/>
<dbReference type="AlphaFoldDB" id="A0A318HJM3"/>
<evidence type="ECO:0000313" key="1">
    <source>
        <dbReference type="EMBL" id="PXX10443.1"/>
    </source>
</evidence>
<reference evidence="1 2" key="2">
    <citation type="submission" date="2018-06" db="EMBL/GenBank/DDBJ databases">
        <title>Sequencing of bacterial isolates from soil warming experiment in Harvard Forest, Massachusetts, USA.</title>
        <authorList>
            <person name="Deangelis K.PhD."/>
        </authorList>
    </citation>
    <scope>NUCLEOTIDE SEQUENCE [LARGE SCALE GENOMIC DNA]</scope>
    <source>
        <strain evidence="1 2">GAS496</strain>
    </source>
</reference>
<name>A0A318HJM3_9MYCO</name>
<accession>A0A318HJM3</accession>